<comment type="caution">
    <text evidence="2">The sequence shown here is derived from an EMBL/GenBank/DDBJ whole genome shotgun (WGS) entry which is preliminary data.</text>
</comment>
<reference evidence="2" key="1">
    <citation type="journal article" date="2022" name="bioRxiv">
        <title>Sequencing and chromosome-scale assembly of the giantPleurodeles waltlgenome.</title>
        <authorList>
            <person name="Brown T."/>
            <person name="Elewa A."/>
            <person name="Iarovenko S."/>
            <person name="Subramanian E."/>
            <person name="Araus A.J."/>
            <person name="Petzold A."/>
            <person name="Susuki M."/>
            <person name="Suzuki K.-i.T."/>
            <person name="Hayashi T."/>
            <person name="Toyoda A."/>
            <person name="Oliveira C."/>
            <person name="Osipova E."/>
            <person name="Leigh N.D."/>
            <person name="Simon A."/>
            <person name="Yun M.H."/>
        </authorList>
    </citation>
    <scope>NUCLEOTIDE SEQUENCE</scope>
    <source>
        <strain evidence="2">20211129_DDA</strain>
        <tissue evidence="2">Liver</tissue>
    </source>
</reference>
<sequence length="216" mass="22712">MMGGRGGGDSGLPRLPNNPVARVLLLPPQWGKENSSVNSQRVTDPRLCLLVFEIVTAGSGRIFSGTARLHYARAVSKTSLFHQLLPGWIRKQGGAARTTGPQGRDLFHDSAPIKKTPCEGGARSVQSLQLSEEGGEGLGKRPQADLSLPARNPSTPLTSPHAGVSRQVQRAAFGAALSSLAQRSARGRGCWRAQGPRSAPSTASSLMAPHGPSTVR</sequence>
<gene>
    <name evidence="2" type="ORF">NDU88_003923</name>
</gene>
<evidence type="ECO:0000256" key="1">
    <source>
        <dbReference type="SAM" id="MobiDB-lite"/>
    </source>
</evidence>
<protein>
    <submittedName>
        <fullName evidence="2">Uncharacterized protein</fullName>
    </submittedName>
</protein>
<organism evidence="2 3">
    <name type="scientific">Pleurodeles waltl</name>
    <name type="common">Iberian ribbed newt</name>
    <dbReference type="NCBI Taxonomy" id="8319"/>
    <lineage>
        <taxon>Eukaryota</taxon>
        <taxon>Metazoa</taxon>
        <taxon>Chordata</taxon>
        <taxon>Craniata</taxon>
        <taxon>Vertebrata</taxon>
        <taxon>Euteleostomi</taxon>
        <taxon>Amphibia</taxon>
        <taxon>Batrachia</taxon>
        <taxon>Caudata</taxon>
        <taxon>Salamandroidea</taxon>
        <taxon>Salamandridae</taxon>
        <taxon>Pleurodelinae</taxon>
        <taxon>Pleurodeles</taxon>
    </lineage>
</organism>
<feature type="region of interest" description="Disordered" evidence="1">
    <location>
        <begin position="132"/>
        <end position="165"/>
    </location>
</feature>
<proteinExistence type="predicted"/>
<name>A0AAV7TQC8_PLEWA</name>
<evidence type="ECO:0000313" key="2">
    <source>
        <dbReference type="EMBL" id="KAJ1178681.1"/>
    </source>
</evidence>
<feature type="region of interest" description="Disordered" evidence="1">
    <location>
        <begin position="184"/>
        <end position="216"/>
    </location>
</feature>
<accession>A0AAV7TQC8</accession>
<keyword evidence="3" id="KW-1185">Reference proteome</keyword>
<dbReference type="Proteomes" id="UP001066276">
    <property type="component" value="Chromosome 3_2"/>
</dbReference>
<dbReference type="EMBL" id="JANPWB010000006">
    <property type="protein sequence ID" value="KAJ1178681.1"/>
    <property type="molecule type" value="Genomic_DNA"/>
</dbReference>
<dbReference type="AlphaFoldDB" id="A0AAV7TQC8"/>
<evidence type="ECO:0000313" key="3">
    <source>
        <dbReference type="Proteomes" id="UP001066276"/>
    </source>
</evidence>